<dbReference type="Pfam" id="PF16925">
    <property type="entry name" value="TetR_C_13"/>
    <property type="match status" value="1"/>
</dbReference>
<dbReference type="GO" id="GO:0003677">
    <property type="term" value="F:DNA binding"/>
    <property type="evidence" value="ECO:0007669"/>
    <property type="project" value="UniProtKB-UniRule"/>
</dbReference>
<evidence type="ECO:0000256" key="4">
    <source>
        <dbReference type="PROSITE-ProRule" id="PRU00335"/>
    </source>
</evidence>
<evidence type="ECO:0000259" key="6">
    <source>
        <dbReference type="PROSITE" id="PS50977"/>
    </source>
</evidence>
<dbReference type="AlphaFoldDB" id="A0A2N9B756"/>
<dbReference type="PANTHER" id="PTHR47506">
    <property type="entry name" value="TRANSCRIPTIONAL REGULATORY PROTEIN"/>
    <property type="match status" value="1"/>
</dbReference>
<protein>
    <submittedName>
        <fullName evidence="7">Copper outer membrane regulator</fullName>
    </submittedName>
</protein>
<dbReference type="InterPro" id="IPR023772">
    <property type="entry name" value="DNA-bd_HTH_TetR-type_CS"/>
</dbReference>
<dbReference type="SUPFAM" id="SSF46689">
    <property type="entry name" value="Homeodomain-like"/>
    <property type="match status" value="1"/>
</dbReference>
<dbReference type="Gene3D" id="1.10.357.10">
    <property type="entry name" value="Tetracycline Repressor, domain 2"/>
    <property type="match status" value="1"/>
</dbReference>
<dbReference type="PANTHER" id="PTHR47506:SF1">
    <property type="entry name" value="HTH-TYPE TRANSCRIPTIONAL REGULATOR YJDC"/>
    <property type="match status" value="1"/>
</dbReference>
<feature type="domain" description="HTH tetR-type" evidence="6">
    <location>
        <begin position="41"/>
        <end position="101"/>
    </location>
</feature>
<keyword evidence="3" id="KW-0804">Transcription</keyword>
<evidence type="ECO:0000256" key="3">
    <source>
        <dbReference type="ARBA" id="ARBA00023163"/>
    </source>
</evidence>
<keyword evidence="2 4" id="KW-0238">DNA-binding</keyword>
<dbReference type="InterPro" id="IPR001647">
    <property type="entry name" value="HTH_TetR"/>
</dbReference>
<organism evidence="7 8">
    <name type="scientific">Streptomyces chartreusis NRRL 3882</name>
    <dbReference type="NCBI Taxonomy" id="1079985"/>
    <lineage>
        <taxon>Bacteria</taxon>
        <taxon>Bacillati</taxon>
        <taxon>Actinomycetota</taxon>
        <taxon>Actinomycetes</taxon>
        <taxon>Kitasatosporales</taxon>
        <taxon>Streptomycetaceae</taxon>
        <taxon>Streptomyces</taxon>
    </lineage>
</organism>
<dbReference type="Gene3D" id="1.10.10.60">
    <property type="entry name" value="Homeodomain-like"/>
    <property type="match status" value="1"/>
</dbReference>
<evidence type="ECO:0000313" key="8">
    <source>
        <dbReference type="Proteomes" id="UP000235464"/>
    </source>
</evidence>
<dbReference type="InterPro" id="IPR011075">
    <property type="entry name" value="TetR_C"/>
</dbReference>
<dbReference type="PROSITE" id="PS01081">
    <property type="entry name" value="HTH_TETR_1"/>
    <property type="match status" value="1"/>
</dbReference>
<dbReference type="InterPro" id="IPR036271">
    <property type="entry name" value="Tet_transcr_reg_TetR-rel_C_sf"/>
</dbReference>
<accession>A0A2N9B756</accession>
<dbReference type="Pfam" id="PF00440">
    <property type="entry name" value="TetR_N"/>
    <property type="match status" value="1"/>
</dbReference>
<sequence>MHSMVNDDGTARAERHGTATGEDGGAMTGKGRGRPRGRPRSFDRETALEKALLAFWEHGYEATSVSDLTRVMDIGAPSLYAAFGDKRSLFEEVVQVYGTRYGSFTDRALAEEPTARGAVERMLREAATAYTEPGHPHGCLVVHAAANCSTPEVEQSLRDRRNANIAAFESRIRADVAAGVLPPGTDAAALARHTGAMIQGMSQQARDGASREELEAVAEIAMSIWPRTGTHTG</sequence>
<dbReference type="InterPro" id="IPR009057">
    <property type="entry name" value="Homeodomain-like_sf"/>
</dbReference>
<keyword evidence="1" id="KW-0805">Transcription regulation</keyword>
<dbReference type="SUPFAM" id="SSF48498">
    <property type="entry name" value="Tetracyclin repressor-like, C-terminal domain"/>
    <property type="match status" value="1"/>
</dbReference>
<evidence type="ECO:0000313" key="7">
    <source>
        <dbReference type="EMBL" id="SOR79177.1"/>
    </source>
</evidence>
<dbReference type="EMBL" id="LT963352">
    <property type="protein sequence ID" value="SOR79177.1"/>
    <property type="molecule type" value="Genomic_DNA"/>
</dbReference>
<dbReference type="Proteomes" id="UP000235464">
    <property type="component" value="Chromosome I"/>
</dbReference>
<reference evidence="8" key="1">
    <citation type="submission" date="2017-11" db="EMBL/GenBank/DDBJ databases">
        <authorList>
            <person name="Wibberg D."/>
        </authorList>
    </citation>
    <scope>NUCLEOTIDE SEQUENCE [LARGE SCALE GENOMIC DNA]</scope>
</reference>
<evidence type="ECO:0000256" key="5">
    <source>
        <dbReference type="SAM" id="MobiDB-lite"/>
    </source>
</evidence>
<evidence type="ECO:0000256" key="2">
    <source>
        <dbReference type="ARBA" id="ARBA00023125"/>
    </source>
</evidence>
<dbReference type="PROSITE" id="PS50977">
    <property type="entry name" value="HTH_TETR_2"/>
    <property type="match status" value="1"/>
</dbReference>
<evidence type="ECO:0000256" key="1">
    <source>
        <dbReference type="ARBA" id="ARBA00023015"/>
    </source>
</evidence>
<feature type="DNA-binding region" description="H-T-H motif" evidence="4">
    <location>
        <begin position="64"/>
        <end position="83"/>
    </location>
</feature>
<keyword evidence="8" id="KW-1185">Reference proteome</keyword>
<proteinExistence type="predicted"/>
<gene>
    <name evidence="7" type="primary">comR_2</name>
    <name evidence="7" type="ORF">SCNRRL3882_2640</name>
</gene>
<name>A0A2N9B756_STRCX</name>
<feature type="region of interest" description="Disordered" evidence="5">
    <location>
        <begin position="1"/>
        <end position="42"/>
    </location>
</feature>